<dbReference type="InterPro" id="IPR022029">
    <property type="entry name" value="YoaR-like_PG-bd"/>
</dbReference>
<evidence type="ECO:0000256" key="1">
    <source>
        <dbReference type="SAM" id="MobiDB-lite"/>
    </source>
</evidence>
<feature type="domain" description="Beta-lactamase class A catalytic" evidence="3">
    <location>
        <begin position="345"/>
        <end position="450"/>
    </location>
</feature>
<reference evidence="4" key="1">
    <citation type="submission" date="2018-06" db="EMBL/GenBank/DDBJ databases">
        <authorList>
            <person name="Zhirakovskaya E."/>
        </authorList>
    </citation>
    <scope>NUCLEOTIDE SEQUENCE</scope>
</reference>
<protein>
    <submittedName>
        <fullName evidence="4">Uncharacterized protein</fullName>
    </submittedName>
</protein>
<dbReference type="PANTHER" id="PTHR35333">
    <property type="entry name" value="BETA-LACTAMASE"/>
    <property type="match status" value="1"/>
</dbReference>
<accession>A0A3B0UJK4</accession>
<gene>
    <name evidence="4" type="ORF">MNBD_CHLOROFLEXI01-1504</name>
</gene>
<sequence length="531" mass="57645">MLKTIQRLLTILLLFAGLLFLGYQAFLYSLVRDNLPTGMTIARIDVGGMSREKAAETLNNQYFSPIVLNHLEEKVDINPQDVGFSLDVEGMLDQAEAARGERPFLEGFVEYLLKRSFEPSEIPLKAAHDQAALQTQLENVASLLDRPATAPQLLLGAGSYQPGETGYITNLEASLPAAEMALYQYDPAGRQVDLVIEMQESGGLNIDVLTAQLQRTLADDAAGLIGAVFIMDLQTGEEISINGDLALSGLSILKIPIFVEAYRVLDQAPNEYVQGLFFDTAARSSNFGANLLLHEIAGIANTYEGASILTESMSRLGLVNTFMAIPYDAAAVSTRPNTYTTPANSVPNLLFAPDPARQTTAEDMGTLLSMIYYCAQGGGALLAVYPNQITPTECQAIIDLMEQNVEGNLIRIGVPEDVPVSHKHGWDGLTYGDAGIVLSPGGDYVIVIYVNQASGWLPSEISFPILWELSRLTYNYFNFTEPYLEDPEVRANREAEAQEARVAAEEAALSEEGVLDTEATPVAPVTPTHTP</sequence>
<feature type="compositionally biased region" description="Basic and acidic residues" evidence="1">
    <location>
        <begin position="495"/>
        <end position="504"/>
    </location>
</feature>
<evidence type="ECO:0000313" key="4">
    <source>
        <dbReference type="EMBL" id="VAW31311.1"/>
    </source>
</evidence>
<dbReference type="SUPFAM" id="SSF56601">
    <property type="entry name" value="beta-lactamase/transpeptidase-like"/>
    <property type="match status" value="1"/>
</dbReference>
<dbReference type="EMBL" id="UOEU01000196">
    <property type="protein sequence ID" value="VAW31311.1"/>
    <property type="molecule type" value="Genomic_DNA"/>
</dbReference>
<dbReference type="InterPro" id="IPR012338">
    <property type="entry name" value="Beta-lactam/transpept-like"/>
</dbReference>
<feature type="domain" description="YoaR-like putative peptidoglycan binding" evidence="2">
    <location>
        <begin position="77"/>
        <end position="177"/>
    </location>
</feature>
<dbReference type="AlphaFoldDB" id="A0A3B0UJK4"/>
<dbReference type="InterPro" id="IPR000871">
    <property type="entry name" value="Beta-lactam_class-A"/>
</dbReference>
<dbReference type="Pfam" id="PF12229">
    <property type="entry name" value="PG_binding_4"/>
    <property type="match status" value="1"/>
</dbReference>
<evidence type="ECO:0000259" key="3">
    <source>
        <dbReference type="Pfam" id="PF13354"/>
    </source>
</evidence>
<name>A0A3B0UJK4_9ZZZZ</name>
<proteinExistence type="predicted"/>
<dbReference type="GO" id="GO:0046677">
    <property type="term" value="P:response to antibiotic"/>
    <property type="evidence" value="ECO:0007669"/>
    <property type="project" value="InterPro"/>
</dbReference>
<organism evidence="4">
    <name type="scientific">hydrothermal vent metagenome</name>
    <dbReference type="NCBI Taxonomy" id="652676"/>
    <lineage>
        <taxon>unclassified sequences</taxon>
        <taxon>metagenomes</taxon>
        <taxon>ecological metagenomes</taxon>
    </lineage>
</organism>
<feature type="region of interest" description="Disordered" evidence="1">
    <location>
        <begin position="495"/>
        <end position="531"/>
    </location>
</feature>
<evidence type="ECO:0000259" key="2">
    <source>
        <dbReference type="Pfam" id="PF12229"/>
    </source>
</evidence>
<feature type="compositionally biased region" description="Low complexity" evidence="1">
    <location>
        <begin position="519"/>
        <end position="531"/>
    </location>
</feature>
<dbReference type="Pfam" id="PF13354">
    <property type="entry name" value="Beta-lactamase2"/>
    <property type="match status" value="1"/>
</dbReference>
<dbReference type="PANTHER" id="PTHR35333:SF3">
    <property type="entry name" value="BETA-LACTAMASE-TYPE TRANSPEPTIDASE FOLD CONTAINING PROTEIN"/>
    <property type="match status" value="1"/>
</dbReference>
<dbReference type="GO" id="GO:0030655">
    <property type="term" value="P:beta-lactam antibiotic catabolic process"/>
    <property type="evidence" value="ECO:0007669"/>
    <property type="project" value="InterPro"/>
</dbReference>
<dbReference type="Gene3D" id="3.40.710.10">
    <property type="entry name" value="DD-peptidase/beta-lactamase superfamily"/>
    <property type="match status" value="1"/>
</dbReference>
<dbReference type="GO" id="GO:0008800">
    <property type="term" value="F:beta-lactamase activity"/>
    <property type="evidence" value="ECO:0007669"/>
    <property type="project" value="InterPro"/>
</dbReference>
<dbReference type="InterPro" id="IPR045155">
    <property type="entry name" value="Beta-lactam_cat"/>
</dbReference>